<reference evidence="4" key="1">
    <citation type="submission" date="2016-04" db="EMBL/GenBank/DDBJ databases">
        <authorList>
            <person name="Evans L.H."/>
            <person name="Alamgir A."/>
            <person name="Owens N."/>
            <person name="Weber N.D."/>
            <person name="Virtaneva K."/>
            <person name="Barbian K."/>
            <person name="Babar A."/>
            <person name="Rosenke K."/>
        </authorList>
    </citation>
    <scope>NUCLEOTIDE SEQUENCE</scope>
    <source>
        <strain evidence="4">86</strain>
    </source>
</reference>
<dbReference type="Pfam" id="PF00583">
    <property type="entry name" value="Acetyltransf_1"/>
    <property type="match status" value="1"/>
</dbReference>
<dbReference type="PANTHER" id="PTHR43877">
    <property type="entry name" value="AMINOALKYLPHOSPHONATE N-ACETYLTRANSFERASE-RELATED-RELATED"/>
    <property type="match status" value="1"/>
</dbReference>
<evidence type="ECO:0000259" key="3">
    <source>
        <dbReference type="PROSITE" id="PS51186"/>
    </source>
</evidence>
<feature type="domain" description="N-acetyltransferase" evidence="3">
    <location>
        <begin position="8"/>
        <end position="158"/>
    </location>
</feature>
<name>A0A212JZJ0_9PROT</name>
<dbReference type="EMBL" id="FLUO01000001">
    <property type="protein sequence ID" value="SBW04782.1"/>
    <property type="molecule type" value="Genomic_DNA"/>
</dbReference>
<evidence type="ECO:0000313" key="4">
    <source>
        <dbReference type="EMBL" id="SBW04782.1"/>
    </source>
</evidence>
<dbReference type="AlphaFoldDB" id="A0A212JZJ0"/>
<dbReference type="Gene3D" id="3.40.630.30">
    <property type="match status" value="1"/>
</dbReference>
<proteinExistence type="predicted"/>
<gene>
    <name evidence="4" type="ORF">KL86APRO_11897</name>
</gene>
<dbReference type="SUPFAM" id="SSF55729">
    <property type="entry name" value="Acyl-CoA N-acyltransferases (Nat)"/>
    <property type="match status" value="1"/>
</dbReference>
<evidence type="ECO:0000256" key="1">
    <source>
        <dbReference type="ARBA" id="ARBA00022679"/>
    </source>
</evidence>
<keyword evidence="1 4" id="KW-0808">Transferase</keyword>
<dbReference type="CDD" id="cd04301">
    <property type="entry name" value="NAT_SF"/>
    <property type="match status" value="1"/>
</dbReference>
<keyword evidence="2" id="KW-0012">Acyltransferase</keyword>
<evidence type="ECO:0000256" key="2">
    <source>
        <dbReference type="ARBA" id="ARBA00023315"/>
    </source>
</evidence>
<dbReference type="InterPro" id="IPR050832">
    <property type="entry name" value="Bact_Acetyltransf"/>
</dbReference>
<dbReference type="InterPro" id="IPR016181">
    <property type="entry name" value="Acyl_CoA_acyltransferase"/>
</dbReference>
<dbReference type="GO" id="GO:0016747">
    <property type="term" value="F:acyltransferase activity, transferring groups other than amino-acyl groups"/>
    <property type="evidence" value="ECO:0007669"/>
    <property type="project" value="InterPro"/>
</dbReference>
<organism evidence="4">
    <name type="scientific">uncultured Alphaproteobacteria bacterium</name>
    <dbReference type="NCBI Taxonomy" id="91750"/>
    <lineage>
        <taxon>Bacteria</taxon>
        <taxon>Pseudomonadati</taxon>
        <taxon>Pseudomonadota</taxon>
        <taxon>Alphaproteobacteria</taxon>
        <taxon>environmental samples</taxon>
    </lineage>
</organism>
<accession>A0A212JZJ0</accession>
<dbReference type="PROSITE" id="PS51186">
    <property type="entry name" value="GNAT"/>
    <property type="match status" value="1"/>
</dbReference>
<sequence length="158" mass="17342">MVNAAGSAHVRRLARDDAAALAGLLAAYGAEMRHAPRGGDDDFRRAAALLDDRVAETFGAFMGDRLIGFAVVFDLPEAISGRRAGQLDDLYVAPEARGRRIAGRLIAAAAETGRRRDWVHLRWLVPEDNAAARKAYEVLAETAPWKSYVLWLRGGDRW</sequence>
<dbReference type="InterPro" id="IPR000182">
    <property type="entry name" value="GNAT_dom"/>
</dbReference>
<protein>
    <submittedName>
        <fullName evidence="4">GCN5-related N-acetyltransferase</fullName>
    </submittedName>
</protein>